<keyword evidence="6" id="KW-1185">Reference proteome</keyword>
<dbReference type="InterPro" id="IPR007588">
    <property type="entry name" value="Znf_FLYWCH"/>
</dbReference>
<evidence type="ECO:0000313" key="5">
    <source>
        <dbReference type="EnsemblMetazoa" id="AALFPA23_025007.P37270"/>
    </source>
</evidence>
<organism evidence="5 6">
    <name type="scientific">Aedes albopictus</name>
    <name type="common">Asian tiger mosquito</name>
    <name type="synonym">Stegomyia albopicta</name>
    <dbReference type="NCBI Taxonomy" id="7160"/>
    <lineage>
        <taxon>Eukaryota</taxon>
        <taxon>Metazoa</taxon>
        <taxon>Ecdysozoa</taxon>
        <taxon>Arthropoda</taxon>
        <taxon>Hexapoda</taxon>
        <taxon>Insecta</taxon>
        <taxon>Pterygota</taxon>
        <taxon>Neoptera</taxon>
        <taxon>Endopterygota</taxon>
        <taxon>Diptera</taxon>
        <taxon>Nematocera</taxon>
        <taxon>Culicoidea</taxon>
        <taxon>Culicidae</taxon>
        <taxon>Culicinae</taxon>
        <taxon>Aedini</taxon>
        <taxon>Aedes</taxon>
        <taxon>Stegomyia</taxon>
    </lineage>
</organism>
<evidence type="ECO:0000256" key="1">
    <source>
        <dbReference type="ARBA" id="ARBA00022723"/>
    </source>
</evidence>
<dbReference type="RefSeq" id="XP_029716929.2">
    <property type="nucleotide sequence ID" value="XM_029861069.2"/>
</dbReference>
<proteinExistence type="predicted"/>
<accession>A0ABM2A6R8</accession>
<keyword evidence="2" id="KW-0863">Zinc-finger</keyword>
<evidence type="ECO:0000256" key="2">
    <source>
        <dbReference type="ARBA" id="ARBA00022771"/>
    </source>
</evidence>
<keyword evidence="1" id="KW-0479">Metal-binding</keyword>
<reference evidence="6" key="1">
    <citation type="journal article" date="2015" name="Proc. Natl. Acad. Sci. U.S.A.">
        <title>Genome sequence of the Asian Tiger mosquito, Aedes albopictus, reveals insights into its biology, genetics, and evolution.</title>
        <authorList>
            <person name="Chen X.G."/>
            <person name="Jiang X."/>
            <person name="Gu J."/>
            <person name="Xu M."/>
            <person name="Wu Y."/>
            <person name="Deng Y."/>
            <person name="Zhang C."/>
            <person name="Bonizzoni M."/>
            <person name="Dermauw W."/>
            <person name="Vontas J."/>
            <person name="Armbruster P."/>
            <person name="Huang X."/>
            <person name="Yang Y."/>
            <person name="Zhang H."/>
            <person name="He W."/>
            <person name="Peng H."/>
            <person name="Liu Y."/>
            <person name="Wu K."/>
            <person name="Chen J."/>
            <person name="Lirakis M."/>
            <person name="Topalis P."/>
            <person name="Van Leeuwen T."/>
            <person name="Hall A.B."/>
            <person name="Jiang X."/>
            <person name="Thorpe C."/>
            <person name="Mueller R.L."/>
            <person name="Sun C."/>
            <person name="Waterhouse R.M."/>
            <person name="Yan G."/>
            <person name="Tu Z.J."/>
            <person name="Fang X."/>
            <person name="James A.A."/>
        </authorList>
    </citation>
    <scope>NUCLEOTIDE SEQUENCE [LARGE SCALE GENOMIC DNA]</scope>
    <source>
        <strain evidence="6">Foshan</strain>
    </source>
</reference>
<keyword evidence="3" id="KW-0862">Zinc</keyword>
<sequence>MYANGYKYWLAYRKGYSGYYRCARYKVNCPGRCMVSDDGSVQTSTPHNHPPETDRAAVERFRKVLTRRAATEGTDLHEIYLEEATRNGGHADAALLYTFAQAESCMRKARRKLLPMEPSGMDELGDILEGSDLFRIHCGNSRDAFYQGTVRAGGEMALVMWHKRTLDAVGRIDTLFLDSSLVVCASGSSKYHVLMGVIAWQDKCVPVIYSVMSAKTSAIFARIFLYIREQLKSITLILTEPCSLIHSALAVNFPEATIKVYWFQYVTAVLDRHNGISMGAGTVDGFTSSALRMLLVLPLLPAEHMNSAFEALKSWMDRKHILSANLRNLCDYIHSHWLTTVGSERLSLFDHTRGTTSTPNDFLQKFRDENDFQKQSLWQLLETWTQLATKQYVIINKHIRKMKSSSKSYRTKSKAHLVQEEAIRKAKELWKEMPENGKDPLLFLQACSHCISNDMLTKRPSKGRSETDMCKPSIPSESTIVDQPDSQHVTTLDIVNTSNSQKPEIASSRDVEPPPLVFFPKLRQVESSGIETGMFHNQTEPPPLVPFRIENHTLSQIPFSTS</sequence>
<evidence type="ECO:0000313" key="6">
    <source>
        <dbReference type="Proteomes" id="UP000069940"/>
    </source>
</evidence>
<dbReference type="Pfam" id="PF04500">
    <property type="entry name" value="FLYWCH"/>
    <property type="match status" value="1"/>
</dbReference>
<dbReference type="EnsemblMetazoa" id="AALFPA23_025007.R37270">
    <property type="protein sequence ID" value="AALFPA23_025007.P37270"/>
    <property type="gene ID" value="AALFPA23_025007"/>
</dbReference>
<dbReference type="Proteomes" id="UP000069940">
    <property type="component" value="Unassembled WGS sequence"/>
</dbReference>
<evidence type="ECO:0000259" key="4">
    <source>
        <dbReference type="Pfam" id="PF04500"/>
    </source>
</evidence>
<dbReference type="GeneID" id="109401085"/>
<name>A0ABM2A6R8_AEDAL</name>
<evidence type="ECO:0000256" key="3">
    <source>
        <dbReference type="ARBA" id="ARBA00022833"/>
    </source>
</evidence>
<dbReference type="Gene3D" id="2.20.25.240">
    <property type="match status" value="1"/>
</dbReference>
<feature type="domain" description="FLYWCH-type" evidence="4">
    <location>
        <begin position="2"/>
        <end position="49"/>
    </location>
</feature>
<reference evidence="5" key="2">
    <citation type="submission" date="2025-05" db="UniProtKB">
        <authorList>
            <consortium name="EnsemblMetazoa"/>
        </authorList>
    </citation>
    <scope>IDENTIFICATION</scope>
    <source>
        <strain evidence="5">Foshan</strain>
    </source>
</reference>
<protein>
    <recommendedName>
        <fullName evidence="4">FLYWCH-type domain-containing protein</fullName>
    </recommendedName>
</protein>